<organism evidence="2 3">
    <name type="scientific">Aliiruegeria lutimaris</name>
    <dbReference type="NCBI Taxonomy" id="571298"/>
    <lineage>
        <taxon>Bacteria</taxon>
        <taxon>Pseudomonadati</taxon>
        <taxon>Pseudomonadota</taxon>
        <taxon>Alphaproteobacteria</taxon>
        <taxon>Rhodobacterales</taxon>
        <taxon>Roseobacteraceae</taxon>
        <taxon>Aliiruegeria</taxon>
    </lineage>
</organism>
<feature type="transmembrane region" description="Helical" evidence="1">
    <location>
        <begin position="248"/>
        <end position="269"/>
    </location>
</feature>
<feature type="transmembrane region" description="Helical" evidence="1">
    <location>
        <begin position="52"/>
        <end position="72"/>
    </location>
</feature>
<keyword evidence="1" id="KW-1133">Transmembrane helix</keyword>
<protein>
    <submittedName>
        <fullName evidence="2">Cu-processing system permease protein</fullName>
    </submittedName>
</protein>
<dbReference type="EMBL" id="FNEK01000003">
    <property type="protein sequence ID" value="SDI43952.1"/>
    <property type="molecule type" value="Genomic_DNA"/>
</dbReference>
<dbReference type="AlphaFoldDB" id="A0A1G8KKQ4"/>
<reference evidence="2 3" key="1">
    <citation type="submission" date="2016-10" db="EMBL/GenBank/DDBJ databases">
        <authorList>
            <person name="de Groot N.N."/>
        </authorList>
    </citation>
    <scope>NUCLEOTIDE SEQUENCE [LARGE SCALE GENOMIC DNA]</scope>
    <source>
        <strain evidence="2 3">DSM 25294</strain>
    </source>
</reference>
<dbReference type="STRING" id="571298.SAMN04488026_100318"/>
<dbReference type="PANTHER" id="PTHR43471">
    <property type="entry name" value="ABC TRANSPORTER PERMEASE"/>
    <property type="match status" value="1"/>
</dbReference>
<proteinExistence type="predicted"/>
<keyword evidence="3" id="KW-1185">Reference proteome</keyword>
<dbReference type="GO" id="GO:0005886">
    <property type="term" value="C:plasma membrane"/>
    <property type="evidence" value="ECO:0007669"/>
    <property type="project" value="UniProtKB-SubCell"/>
</dbReference>
<feature type="transmembrane region" description="Helical" evidence="1">
    <location>
        <begin position="106"/>
        <end position="129"/>
    </location>
</feature>
<keyword evidence="1" id="KW-0812">Transmembrane</keyword>
<feature type="transmembrane region" description="Helical" evidence="1">
    <location>
        <begin position="21"/>
        <end position="40"/>
    </location>
</feature>
<dbReference type="PANTHER" id="PTHR43471:SF1">
    <property type="entry name" value="ABC TRANSPORTER PERMEASE PROTEIN NOSY-RELATED"/>
    <property type="match status" value="1"/>
</dbReference>
<keyword evidence="1" id="KW-0472">Membrane</keyword>
<accession>A0A1G8KKQ4</accession>
<dbReference type="Proteomes" id="UP000199382">
    <property type="component" value="Unassembled WGS sequence"/>
</dbReference>
<feature type="transmembrane region" description="Helical" evidence="1">
    <location>
        <begin position="141"/>
        <end position="163"/>
    </location>
</feature>
<evidence type="ECO:0000256" key="1">
    <source>
        <dbReference type="SAM" id="Phobius"/>
    </source>
</evidence>
<dbReference type="Pfam" id="PF12679">
    <property type="entry name" value="ABC2_membrane_2"/>
    <property type="match status" value="1"/>
</dbReference>
<evidence type="ECO:0000313" key="2">
    <source>
        <dbReference type="EMBL" id="SDI43952.1"/>
    </source>
</evidence>
<gene>
    <name evidence="2" type="ORF">SAMN04488026_100318</name>
</gene>
<name>A0A1G8KKQ4_9RHOB</name>
<evidence type="ECO:0000313" key="3">
    <source>
        <dbReference type="Proteomes" id="UP000199382"/>
    </source>
</evidence>
<feature type="transmembrane region" description="Helical" evidence="1">
    <location>
        <begin position="175"/>
        <end position="198"/>
    </location>
</feature>
<dbReference type="GO" id="GO:0140359">
    <property type="term" value="F:ABC-type transporter activity"/>
    <property type="evidence" value="ECO:0007669"/>
    <property type="project" value="InterPro"/>
</dbReference>
<sequence>MIGRVLAVARTEWLIVRRNRWLFLATLIMLLFALALTFAGSAPTGTLGVDRLTVAVASMTTLSVYLAPLLALMMSFDSIAGEADRGSLALLLSYPAGRGEILGGKFLAHLAALGFAMSVGFGTSGLVVAATGGASLESALAVGRLIGTSILLGAVFLVFGYLLSSLAGSPAAAAGLSAALWLVVVVLYDLGLLGAVVADAGGYFTQNVFPWVLTANPADAFRLWNVTSSSDVALATGMTGVSGSLPVWAAPASIVFWLVAGFAMARTALRRLEP</sequence>